<dbReference type="OrthoDB" id="3358869at2759"/>
<dbReference type="InterPro" id="IPR013183">
    <property type="entry name" value="Hsk3-like"/>
</dbReference>
<reference evidence="2" key="1">
    <citation type="submission" date="2021-06" db="EMBL/GenBank/DDBJ databases">
        <authorList>
            <person name="Kallberg Y."/>
            <person name="Tangrot J."/>
            <person name="Rosling A."/>
        </authorList>
    </citation>
    <scope>NUCLEOTIDE SEQUENCE</scope>
    <source>
        <strain evidence="2">FL130A</strain>
    </source>
</reference>
<dbReference type="PANTHER" id="PTHR28289">
    <property type="entry name" value="DASH COMPLEX SUBUNIT HSK3"/>
    <property type="match status" value="1"/>
</dbReference>
<gene>
    <name evidence="2" type="ORF">ALEPTO_LOCUS3334</name>
</gene>
<feature type="coiled-coil region" evidence="1">
    <location>
        <begin position="30"/>
        <end position="57"/>
    </location>
</feature>
<dbReference type="Pfam" id="PF08227">
    <property type="entry name" value="DASH_Hsk3"/>
    <property type="match status" value="1"/>
</dbReference>
<comment type="caution">
    <text evidence="2">The sequence shown here is derived from an EMBL/GenBank/DDBJ whole genome shotgun (WGS) entry which is preliminary data.</text>
</comment>
<keyword evidence="1" id="KW-0175">Coiled coil</keyword>
<dbReference type="EMBL" id="CAJVPS010000609">
    <property type="protein sequence ID" value="CAG8497964.1"/>
    <property type="molecule type" value="Genomic_DNA"/>
</dbReference>
<dbReference type="InterPro" id="IPR042332">
    <property type="entry name" value="Hsk3"/>
</dbReference>
<dbReference type="Proteomes" id="UP000789508">
    <property type="component" value="Unassembled WGS sequence"/>
</dbReference>
<dbReference type="GO" id="GO:0051010">
    <property type="term" value="F:microtubule plus-end binding"/>
    <property type="evidence" value="ECO:0007669"/>
    <property type="project" value="TreeGrafter"/>
</dbReference>
<evidence type="ECO:0000256" key="1">
    <source>
        <dbReference type="SAM" id="Coils"/>
    </source>
</evidence>
<dbReference type="PANTHER" id="PTHR28289:SF1">
    <property type="entry name" value="DASH COMPLEX SUBUNIT HSK3"/>
    <property type="match status" value="1"/>
</dbReference>
<protein>
    <submittedName>
        <fullName evidence="2">12945_t:CDS:1</fullName>
    </submittedName>
</protein>
<evidence type="ECO:0000313" key="3">
    <source>
        <dbReference type="Proteomes" id="UP000789508"/>
    </source>
</evidence>
<dbReference type="GO" id="GO:0008608">
    <property type="term" value="P:attachment of spindle microtubules to kinetochore"/>
    <property type="evidence" value="ECO:0007669"/>
    <property type="project" value="InterPro"/>
</dbReference>
<organism evidence="2 3">
    <name type="scientific">Ambispora leptoticha</name>
    <dbReference type="NCBI Taxonomy" id="144679"/>
    <lineage>
        <taxon>Eukaryota</taxon>
        <taxon>Fungi</taxon>
        <taxon>Fungi incertae sedis</taxon>
        <taxon>Mucoromycota</taxon>
        <taxon>Glomeromycotina</taxon>
        <taxon>Glomeromycetes</taxon>
        <taxon>Archaeosporales</taxon>
        <taxon>Ambisporaceae</taxon>
        <taxon>Ambispora</taxon>
    </lineage>
</organism>
<dbReference type="AlphaFoldDB" id="A0A9N8ZJN2"/>
<evidence type="ECO:0000313" key="2">
    <source>
        <dbReference type="EMBL" id="CAG8497964.1"/>
    </source>
</evidence>
<proteinExistence type="predicted"/>
<name>A0A9N8ZJN2_9GLOM</name>
<sequence>MNNNNPLQITPVTGFNAHHSHYAVTKQRHYAALNLQLEHLQVNMAKLEKHVETTAERLRMIENFGIAQGALFMASNRVLGPRESNDL</sequence>
<dbReference type="GO" id="GO:0042729">
    <property type="term" value="C:DASH complex"/>
    <property type="evidence" value="ECO:0007669"/>
    <property type="project" value="TreeGrafter"/>
</dbReference>
<keyword evidence="3" id="KW-1185">Reference proteome</keyword>
<accession>A0A9N8ZJN2</accession>